<dbReference type="AlphaFoldDB" id="A0A1F7ZJS8"/>
<gene>
    <name evidence="1" type="ORF">ABOM_012051</name>
</gene>
<dbReference type="GeneID" id="34455441"/>
<evidence type="ECO:0000313" key="2">
    <source>
        <dbReference type="Proteomes" id="UP000179179"/>
    </source>
</evidence>
<accession>A0A1F7ZJS8</accession>
<dbReference type="EMBL" id="LYCR01000226">
    <property type="protein sequence ID" value="OGM39285.1"/>
    <property type="molecule type" value="Genomic_DNA"/>
</dbReference>
<evidence type="ECO:0000313" key="1">
    <source>
        <dbReference type="EMBL" id="OGM39285.1"/>
    </source>
</evidence>
<comment type="caution">
    <text evidence="1">The sequence shown here is derived from an EMBL/GenBank/DDBJ whole genome shotgun (WGS) entry which is preliminary data.</text>
</comment>
<name>A0A1F7ZJS8_9EURO</name>
<sequence length="302" mass="34777">MSSMNKISISDLTPEHLEAFTQTLRNVVSSEPAQRALAQVVDGIPSRTDSNGWEFVKAGLKRKDDPSDESIETVKSFQHNYKLDSLDILSDVAQAYQDTSIGSRDFKLRLLEMVAISFHNVVARFSQSFEADPDAWPSRNRVSHPRESTWFCHSEYLDHDQYPLKVSDVVGYWAEKQVFGGTVLFDRGETDDKCRDAFIHPDDGYRIFKLSDDQLDQFDSFGAKRGPTVLNSDSACTIPFQAEKYATRIEPEEAMAMHIYRHLYERKPTVENNGRTQHKRRRLEDYPEFGDLLQRLDKRGKR</sequence>
<dbReference type="RefSeq" id="XP_022383002.1">
    <property type="nucleotide sequence ID" value="XM_022539179.1"/>
</dbReference>
<dbReference type="Proteomes" id="UP000179179">
    <property type="component" value="Unassembled WGS sequence"/>
</dbReference>
<dbReference type="OrthoDB" id="5346581at2759"/>
<organism evidence="1 2">
    <name type="scientific">Aspergillus bombycis</name>
    <dbReference type="NCBI Taxonomy" id="109264"/>
    <lineage>
        <taxon>Eukaryota</taxon>
        <taxon>Fungi</taxon>
        <taxon>Dikarya</taxon>
        <taxon>Ascomycota</taxon>
        <taxon>Pezizomycotina</taxon>
        <taxon>Eurotiomycetes</taxon>
        <taxon>Eurotiomycetidae</taxon>
        <taxon>Eurotiales</taxon>
        <taxon>Aspergillaceae</taxon>
        <taxon>Aspergillus</taxon>
    </lineage>
</organism>
<protein>
    <submittedName>
        <fullName evidence="1">Uncharacterized protein</fullName>
    </submittedName>
</protein>
<proteinExistence type="predicted"/>
<reference evidence="1 2" key="1">
    <citation type="journal article" date="2016" name="Genome Biol. Evol.">
        <title>Draft genome sequence of an aflatoxigenic Aspergillus species, A. bombycis.</title>
        <authorList>
            <person name="Moore G.G."/>
            <person name="Mack B.M."/>
            <person name="Beltz S.B."/>
            <person name="Gilbert M.K."/>
        </authorList>
    </citation>
    <scope>NUCLEOTIDE SEQUENCE [LARGE SCALE GENOMIC DNA]</scope>
    <source>
        <strain evidence="2">NRRL 26010</strain>
    </source>
</reference>
<keyword evidence="2" id="KW-1185">Reference proteome</keyword>